<feature type="domain" description="Type I cytokine receptor cytokine-binding" evidence="10">
    <location>
        <begin position="268"/>
        <end position="360"/>
    </location>
</feature>
<keyword evidence="13" id="KW-1185">Reference proteome</keyword>
<dbReference type="Gene3D" id="2.60.40.10">
    <property type="entry name" value="Immunoglobulins"/>
    <property type="match status" value="3"/>
</dbReference>
<dbReference type="CDD" id="cd00063">
    <property type="entry name" value="FN3"/>
    <property type="match status" value="1"/>
</dbReference>
<evidence type="ECO:0000259" key="10">
    <source>
        <dbReference type="Pfam" id="PF09240"/>
    </source>
</evidence>
<feature type="region of interest" description="Disordered" evidence="8">
    <location>
        <begin position="1"/>
        <end position="55"/>
    </location>
</feature>
<evidence type="ECO:0000256" key="9">
    <source>
        <dbReference type="SAM" id="Phobius"/>
    </source>
</evidence>
<evidence type="ECO:0000256" key="1">
    <source>
        <dbReference type="ARBA" id="ARBA00004479"/>
    </source>
</evidence>
<dbReference type="SUPFAM" id="SSF49265">
    <property type="entry name" value="Fibronectin type III"/>
    <property type="match status" value="2"/>
</dbReference>
<dbReference type="InterPro" id="IPR003532">
    <property type="entry name" value="Short_hematopoietin_rcpt_2_CS"/>
</dbReference>
<dbReference type="Ensembl" id="ENSRNOT00000112175.2">
    <property type="protein sequence ID" value="ENSRNOP00000087106.2"/>
    <property type="gene ID" value="ENSRNOG00000013170.8"/>
</dbReference>
<dbReference type="RGD" id="628741">
    <property type="gene designation" value="Il13ra1"/>
</dbReference>
<dbReference type="InterPro" id="IPR040566">
    <property type="entry name" value="Il13Ra_Ig"/>
</dbReference>
<evidence type="ECO:0000313" key="14">
    <source>
        <dbReference type="RGD" id="2322532"/>
    </source>
</evidence>
<dbReference type="InterPro" id="IPR003961">
    <property type="entry name" value="FN3_dom"/>
</dbReference>
<evidence type="ECO:0000256" key="8">
    <source>
        <dbReference type="SAM" id="MobiDB-lite"/>
    </source>
</evidence>
<reference evidence="12" key="1">
    <citation type="submission" date="2024-01" db="EMBL/GenBank/DDBJ databases">
        <title>GRCr8: a new rat reference genome assembly contstructed from accurate long reads and long range scaffolding.</title>
        <authorList>
            <person name="Doris P.A."/>
            <person name="Kalbfleisch T."/>
            <person name="Li K."/>
            <person name="Howe K."/>
            <person name="Wood J."/>
        </authorList>
    </citation>
    <scope>NUCLEOTIDE SEQUENCE [LARGE SCALE GENOMIC DNA]</scope>
    <source>
        <strain evidence="12">Brown Norway</strain>
    </source>
</reference>
<dbReference type="InterPro" id="IPR013783">
    <property type="entry name" value="Ig-like_fold"/>
</dbReference>
<keyword evidence="3" id="KW-0732">Signal</keyword>
<dbReference type="AGR" id="RGD:628741"/>
<dbReference type="RGD" id="2322532">
    <property type="gene designation" value="Il13ra1-ps1"/>
</dbReference>
<proteinExistence type="predicted"/>
<dbReference type="PANTHER" id="PTHR23037">
    <property type="entry name" value="CYTOKINE RECEPTOR"/>
    <property type="match status" value="1"/>
</dbReference>
<feature type="transmembrane region" description="Helical" evidence="9">
    <location>
        <begin position="482"/>
        <end position="505"/>
    </location>
</feature>
<evidence type="ECO:0000259" key="11">
    <source>
        <dbReference type="Pfam" id="PF18001"/>
    </source>
</evidence>
<name>A0A8I6A7D4_RAT</name>
<dbReference type="GO" id="GO:0004896">
    <property type="term" value="F:cytokine receptor activity"/>
    <property type="evidence" value="ECO:0007669"/>
    <property type="project" value="InterPro"/>
</dbReference>
<dbReference type="GeneTree" id="ENSGT00940000160896"/>
<evidence type="ECO:0000256" key="4">
    <source>
        <dbReference type="ARBA" id="ARBA00022989"/>
    </source>
</evidence>
<evidence type="ECO:0000256" key="5">
    <source>
        <dbReference type="ARBA" id="ARBA00023136"/>
    </source>
</evidence>
<feature type="region of interest" description="Disordered" evidence="8">
    <location>
        <begin position="93"/>
        <end position="135"/>
    </location>
</feature>
<evidence type="ECO:0000313" key="13">
    <source>
        <dbReference type="Proteomes" id="UP000002494"/>
    </source>
</evidence>
<protein>
    <submittedName>
        <fullName evidence="12">Interleukin 13 receptor subunit alpha 1</fullName>
    </submittedName>
</protein>
<keyword evidence="2 9" id="KW-0812">Transmembrane</keyword>
<organism evidence="12 13">
    <name type="scientific">Rattus norvegicus</name>
    <name type="common">Rat</name>
    <dbReference type="NCBI Taxonomy" id="10116"/>
    <lineage>
        <taxon>Eukaryota</taxon>
        <taxon>Metazoa</taxon>
        <taxon>Chordata</taxon>
        <taxon>Craniata</taxon>
        <taxon>Vertebrata</taxon>
        <taxon>Euteleostomi</taxon>
        <taxon>Mammalia</taxon>
        <taxon>Eutheria</taxon>
        <taxon>Euarchontoglires</taxon>
        <taxon>Glires</taxon>
        <taxon>Rodentia</taxon>
        <taxon>Myomorpha</taxon>
        <taxon>Muroidea</taxon>
        <taxon>Muridae</taxon>
        <taxon>Murinae</taxon>
        <taxon>Rattus</taxon>
    </lineage>
</organism>
<dbReference type="InterPro" id="IPR036116">
    <property type="entry name" value="FN3_sf"/>
</dbReference>
<evidence type="ECO:0000256" key="7">
    <source>
        <dbReference type="ARBA" id="ARBA00023180"/>
    </source>
</evidence>
<dbReference type="PANTHER" id="PTHR23037:SF46">
    <property type="entry name" value="INTERLEUKIN 5 RECEPTOR SUBUNIT ALPHA"/>
    <property type="match status" value="1"/>
</dbReference>
<feature type="compositionally biased region" description="Low complexity" evidence="8">
    <location>
        <begin position="125"/>
        <end position="135"/>
    </location>
</feature>
<evidence type="ECO:0000256" key="6">
    <source>
        <dbReference type="ARBA" id="ARBA00023170"/>
    </source>
</evidence>
<keyword evidence="5 9" id="KW-0472">Membrane</keyword>
<evidence type="ECO:0000313" key="12">
    <source>
        <dbReference type="Ensembl" id="ENSRNOP00000087106.2"/>
    </source>
</evidence>
<sequence>MTALVCSRVQPLAPGTTKHPDRSGSVERPVVGALPQSSRGSSLGSSKGLPGSCDRWWRGGRPGVARWKPRSSRPRPIPSAACAQAPPCARVTCGRGRGGPSRLRRLWPPERRGREVGARTEEAETAAAPAGPGSEARGCMARPAWLGELLVLLLFAASLDQVALATEVQPPVTNLSVSVENLCTIVWTWSPPEGASPNCSLRYFSHFDDQQDKKIAPETRRKKELPLNEKICLQVGSQCSTNESEKPSPLVKKCISPPEGDPESAVTELQCIWHNLSYMKCSWLPGKNTSPDTNYTLYYWYSSLGKSLQCENIHREGQHIGCSFKLTKVESNYEHHNIQIMVKDNAGKIRPSYKIVSFTSNVKPGPPHIKHLFLKNGALFVQWKNPQNFSSRCLSYEVEVNSTQTDSYNSNSLEVEEDKCQNSEFDRNMEGASCFISPGVLANTVYTVRVRVKTNKLCFDDNDLWSNWSEALSIGKEPNSTFYTTMLLIIPVFVAVVIIILLFYLKRLKIIIFPPIPDPGKIFKEMFGDQNDDTLHWKKYDIYEKQSKEETDSVVLIENLKKAAP</sequence>
<dbReference type="PROSITE" id="PS01356">
    <property type="entry name" value="HEMATOPO_REC_S_F2"/>
    <property type="match status" value="1"/>
</dbReference>
<reference evidence="12" key="3">
    <citation type="submission" date="2025-09" db="UniProtKB">
        <authorList>
            <consortium name="Ensembl"/>
        </authorList>
    </citation>
    <scope>IDENTIFICATION</scope>
    <source>
        <strain evidence="12">Brown Norway</strain>
    </source>
</reference>
<evidence type="ECO:0000313" key="15">
    <source>
        <dbReference type="RGD" id="628741"/>
    </source>
</evidence>
<accession>A0A8I6A7D4</accession>
<keyword evidence="6" id="KW-0675">Receptor</keyword>
<comment type="subcellular location">
    <subcellularLocation>
        <location evidence="1">Membrane</location>
        <topology evidence="1">Single-pass type I membrane protein</topology>
    </subcellularLocation>
</comment>
<dbReference type="Pfam" id="PF09240">
    <property type="entry name" value="IL6Ra-bind"/>
    <property type="match status" value="1"/>
</dbReference>
<keyword evidence="7" id="KW-0325">Glycoprotein</keyword>
<dbReference type="GO" id="GO:0016020">
    <property type="term" value="C:membrane"/>
    <property type="evidence" value="ECO:0007669"/>
    <property type="project" value="UniProtKB-SubCell"/>
</dbReference>
<feature type="region of interest" description="Disordered" evidence="8">
    <location>
        <begin position="63"/>
        <end position="82"/>
    </location>
</feature>
<feature type="compositionally biased region" description="Basic and acidic residues" evidence="8">
    <location>
        <begin position="107"/>
        <end position="122"/>
    </location>
</feature>
<dbReference type="Pfam" id="PF18001">
    <property type="entry name" value="Il13Ra_Ig"/>
    <property type="match status" value="1"/>
</dbReference>
<dbReference type="InterPro" id="IPR015321">
    <property type="entry name" value="TypeI_recpt_CBD"/>
</dbReference>
<reference evidence="12" key="2">
    <citation type="submission" date="2025-08" db="UniProtKB">
        <authorList>
            <consortium name="Ensembl"/>
        </authorList>
    </citation>
    <scope>IDENTIFICATION</scope>
    <source>
        <strain evidence="12">Brown Norway</strain>
    </source>
</reference>
<feature type="compositionally biased region" description="Low complexity" evidence="8">
    <location>
        <begin position="37"/>
        <end position="52"/>
    </location>
</feature>
<dbReference type="Proteomes" id="UP000002494">
    <property type="component" value="Chromosome X"/>
</dbReference>
<evidence type="ECO:0000256" key="2">
    <source>
        <dbReference type="ARBA" id="ARBA00022692"/>
    </source>
</evidence>
<evidence type="ECO:0000256" key="3">
    <source>
        <dbReference type="ARBA" id="ARBA00022729"/>
    </source>
</evidence>
<gene>
    <name evidence="15" type="primary">Il13ra1</name>
    <name evidence="12 14" type="synonym">Il13ra1-ps1</name>
</gene>
<dbReference type="AlphaFoldDB" id="A0A8I6A7D4"/>
<keyword evidence="4 9" id="KW-1133">Transmembrane helix</keyword>
<feature type="domain" description="Interleukin-13 receptor subunit alpha-1 Ig-like" evidence="11">
    <location>
        <begin position="168"/>
        <end position="262"/>
    </location>
</feature>
<dbReference type="AGR" id="RGD:2322532"/>